<name>A0AA86TMT1_9EUKA</name>
<dbReference type="Pfam" id="PF12799">
    <property type="entry name" value="LRR_4"/>
    <property type="match status" value="1"/>
</dbReference>
<dbReference type="InterPro" id="IPR050836">
    <property type="entry name" value="SDS22/Internalin_LRR"/>
</dbReference>
<evidence type="ECO:0000313" key="3">
    <source>
        <dbReference type="EMBL" id="CAI9923319.1"/>
    </source>
</evidence>
<dbReference type="SUPFAM" id="SSF52058">
    <property type="entry name" value="L domain-like"/>
    <property type="match status" value="1"/>
</dbReference>
<evidence type="ECO:0000256" key="2">
    <source>
        <dbReference type="ARBA" id="ARBA00022737"/>
    </source>
</evidence>
<comment type="caution">
    <text evidence="3">The sequence shown here is derived from an EMBL/GenBank/DDBJ whole genome shotgun (WGS) entry which is preliminary data.</text>
</comment>
<keyword evidence="5" id="KW-1185">Reference proteome</keyword>
<dbReference type="InterPro" id="IPR032675">
    <property type="entry name" value="LRR_dom_sf"/>
</dbReference>
<dbReference type="PANTHER" id="PTHR46652">
    <property type="entry name" value="LEUCINE-RICH REPEAT AND IQ DOMAIN-CONTAINING PROTEIN 1-RELATED"/>
    <property type="match status" value="1"/>
</dbReference>
<dbReference type="EMBL" id="CATOUU010000279">
    <property type="protein sequence ID" value="CAI9923319.1"/>
    <property type="molecule type" value="Genomic_DNA"/>
</dbReference>
<dbReference type="Pfam" id="PF00560">
    <property type="entry name" value="LRR_1"/>
    <property type="match status" value="1"/>
</dbReference>
<dbReference type="AlphaFoldDB" id="A0AA86TMT1"/>
<dbReference type="InterPro" id="IPR001611">
    <property type="entry name" value="Leu-rich_rpt"/>
</dbReference>
<sequence>MLSDIAPLKYLIELEYLDISYNNIVCINALKNATNLQTFKARSNQIINIPLEKLVKLEFLDLSLNSICDVTPLFTMQNLKYLNLFSNKVIELTALSHLQSLEHLDLFNNQVIYITPLYELNSLIYLNLNTNWIVSPYWSQTYVDPIYHKRIYNLNYQYQYQKAPLKNQICLYQKIQVISSNFITLKKINNRNLNNQVKLMKDKINQYVFDIYSTMNHLLTKCQTYFELNSNDQ</sequence>
<dbReference type="EMBL" id="CAXDID020000012">
    <property type="protein sequence ID" value="CAL5980555.1"/>
    <property type="molecule type" value="Genomic_DNA"/>
</dbReference>
<dbReference type="Gene3D" id="3.80.10.10">
    <property type="entry name" value="Ribonuclease Inhibitor"/>
    <property type="match status" value="1"/>
</dbReference>
<reference evidence="4 5" key="2">
    <citation type="submission" date="2024-07" db="EMBL/GenBank/DDBJ databases">
        <authorList>
            <person name="Akdeniz Z."/>
        </authorList>
    </citation>
    <scope>NUCLEOTIDE SEQUENCE [LARGE SCALE GENOMIC DNA]</scope>
</reference>
<dbReference type="InterPro" id="IPR025875">
    <property type="entry name" value="Leu-rich_rpt_4"/>
</dbReference>
<keyword evidence="2" id="KW-0677">Repeat</keyword>
<dbReference type="Proteomes" id="UP001642409">
    <property type="component" value="Unassembled WGS sequence"/>
</dbReference>
<dbReference type="PANTHER" id="PTHR46652:SF3">
    <property type="entry name" value="LEUCINE-RICH REPEAT-CONTAINING PROTEIN 9"/>
    <property type="match status" value="1"/>
</dbReference>
<dbReference type="PROSITE" id="PS51450">
    <property type="entry name" value="LRR"/>
    <property type="match status" value="4"/>
</dbReference>
<gene>
    <name evidence="3" type="ORF">HINF_LOCUS10964</name>
    <name evidence="4" type="ORF">HINF_LOCUS6231</name>
</gene>
<organism evidence="3">
    <name type="scientific">Hexamita inflata</name>
    <dbReference type="NCBI Taxonomy" id="28002"/>
    <lineage>
        <taxon>Eukaryota</taxon>
        <taxon>Metamonada</taxon>
        <taxon>Diplomonadida</taxon>
        <taxon>Hexamitidae</taxon>
        <taxon>Hexamitinae</taxon>
        <taxon>Hexamita</taxon>
    </lineage>
</organism>
<accession>A0AA86TMT1</accession>
<proteinExistence type="predicted"/>
<evidence type="ECO:0000256" key="1">
    <source>
        <dbReference type="ARBA" id="ARBA00022614"/>
    </source>
</evidence>
<keyword evidence="1" id="KW-0433">Leucine-rich repeat</keyword>
<evidence type="ECO:0000313" key="5">
    <source>
        <dbReference type="Proteomes" id="UP001642409"/>
    </source>
</evidence>
<evidence type="ECO:0000313" key="4">
    <source>
        <dbReference type="EMBL" id="CAL5980555.1"/>
    </source>
</evidence>
<reference evidence="3" key="1">
    <citation type="submission" date="2023-06" db="EMBL/GenBank/DDBJ databases">
        <authorList>
            <person name="Kurt Z."/>
        </authorList>
    </citation>
    <scope>NUCLEOTIDE SEQUENCE</scope>
</reference>
<protein>
    <submittedName>
        <fullName evidence="3">Leucine-rich repeat domain-containing protein</fullName>
    </submittedName>
    <submittedName>
        <fullName evidence="4">Leucine-rich_repeat domain-containing protein</fullName>
    </submittedName>
</protein>